<dbReference type="Proteomes" id="UP000591058">
    <property type="component" value="Unassembled WGS sequence"/>
</dbReference>
<accession>A0A7K4DMU2</accession>
<dbReference type="RefSeq" id="WP_157931987.1">
    <property type="nucleotide sequence ID" value="NZ_CP017766.1"/>
</dbReference>
<dbReference type="EMBL" id="JABBYL010000029">
    <property type="protein sequence ID" value="NMO09793.1"/>
    <property type="molecule type" value="Genomic_DNA"/>
</dbReference>
<gene>
    <name evidence="1" type="ORF">HG719_08130</name>
</gene>
<name>A0A7K4DMU2_9EURY</name>
<proteinExistence type="predicted"/>
<dbReference type="AlphaFoldDB" id="A0A7K4DMU2"/>
<evidence type="ECO:0000313" key="1">
    <source>
        <dbReference type="EMBL" id="NMO09793.1"/>
    </source>
</evidence>
<comment type="caution">
    <text evidence="1">The sequence shown here is derived from an EMBL/GenBank/DDBJ whole genome shotgun (WGS) entry which is preliminary data.</text>
</comment>
<dbReference type="GeneID" id="60611595"/>
<organism evidence="1 2">
    <name type="scientific">Methanobacterium subterraneum</name>
    <dbReference type="NCBI Taxonomy" id="59277"/>
    <lineage>
        <taxon>Archaea</taxon>
        <taxon>Methanobacteriati</taxon>
        <taxon>Methanobacteriota</taxon>
        <taxon>Methanomada group</taxon>
        <taxon>Methanobacteria</taxon>
        <taxon>Methanobacteriales</taxon>
        <taxon>Methanobacteriaceae</taxon>
        <taxon>Methanobacterium</taxon>
    </lineage>
</organism>
<sequence length="70" mass="7856">MSIEENKRSPVKKIFKSDAIGIIADMSKIKVMNISLEIGNSAIPKFFFKTKNIGIIDKAIKRSTIFIIIT</sequence>
<reference evidence="1 2" key="1">
    <citation type="submission" date="2020-04" db="EMBL/GenBank/DDBJ databases">
        <title>Draft genome of Methanobacterium subterraneum isolated from animal feces.</title>
        <authorList>
            <person name="Ouboter H.T."/>
            <person name="Berger S."/>
            <person name="Gungor E."/>
            <person name="Jetten M.S.M."/>
            <person name="Welte C.U."/>
        </authorList>
    </citation>
    <scope>NUCLEOTIDE SEQUENCE [LARGE SCALE GENOMIC DNA]</scope>
    <source>
        <strain evidence="1">HO_2020</strain>
    </source>
</reference>
<evidence type="ECO:0000313" key="2">
    <source>
        <dbReference type="Proteomes" id="UP000591058"/>
    </source>
</evidence>
<protein>
    <submittedName>
        <fullName evidence="1">Uncharacterized protein</fullName>
    </submittedName>
</protein>